<sequence length="374" mass="42434">MIPITYFNCGSRSKSSENCHKRYSHHPSNEKLRKTTTSEQATKGNQKNHARNKRKSPGVNAEHGDKKGKNLNAKGSEKGRKNKQRIKEDKEDPKMTENVKDILTKYNIKNKNKLTKQELLNILMPLVAEQLKGEIIQNQKILNALFSQEVTPPSNIDFENVNKNGKLVRNHNVTDDGKKVVNDKMEIPQIKVVKQVDKVDVNLNKADENEEVKKKNNSEVSTMPDDSKEIVHKNLMDKIESKGLLSLSPTQNEGNNEEAGKVHSDEHQDKEIIILKEKFTTQLPISPNFPPPPLNNNNEKHEQTFGSFLLSQNQNKTTLQKRTIRDLNKEKLQKALKLKNPRPLLQNTQGSTSTNIKSNNNSPVDNVDEGPVLE</sequence>
<dbReference type="AlphaFoldDB" id="A0A0N4ZMY7"/>
<accession>A0A0N4ZMY7</accession>
<feature type="compositionally biased region" description="Basic and acidic residues" evidence="1">
    <location>
        <begin position="258"/>
        <end position="268"/>
    </location>
</feature>
<proteinExistence type="predicted"/>
<evidence type="ECO:0000313" key="3">
    <source>
        <dbReference type="WBParaSite" id="PTRK_0000990400.1"/>
    </source>
</evidence>
<reference evidence="3" key="1">
    <citation type="submission" date="2017-02" db="UniProtKB">
        <authorList>
            <consortium name="WormBaseParasite"/>
        </authorList>
    </citation>
    <scope>IDENTIFICATION</scope>
</reference>
<dbReference type="WBParaSite" id="PTRK_0000990400.1">
    <property type="protein sequence ID" value="PTRK_0000990400.1"/>
    <property type="gene ID" value="PTRK_0000990400"/>
</dbReference>
<evidence type="ECO:0000313" key="2">
    <source>
        <dbReference type="Proteomes" id="UP000038045"/>
    </source>
</evidence>
<dbReference type="Proteomes" id="UP000038045">
    <property type="component" value="Unplaced"/>
</dbReference>
<feature type="compositionally biased region" description="Polar residues" evidence="1">
    <location>
        <begin position="35"/>
        <end position="45"/>
    </location>
</feature>
<feature type="compositionally biased region" description="Low complexity" evidence="1">
    <location>
        <begin position="351"/>
        <end position="362"/>
    </location>
</feature>
<keyword evidence="2" id="KW-1185">Reference proteome</keyword>
<feature type="region of interest" description="Disordered" evidence="1">
    <location>
        <begin position="336"/>
        <end position="374"/>
    </location>
</feature>
<evidence type="ECO:0000256" key="1">
    <source>
        <dbReference type="SAM" id="MobiDB-lite"/>
    </source>
</evidence>
<feature type="region of interest" description="Disordered" evidence="1">
    <location>
        <begin position="1"/>
        <end position="94"/>
    </location>
</feature>
<protein>
    <submittedName>
        <fullName evidence="3">EF-hand domain-containing protein</fullName>
    </submittedName>
</protein>
<feature type="compositionally biased region" description="Basic and acidic residues" evidence="1">
    <location>
        <begin position="75"/>
        <end position="94"/>
    </location>
</feature>
<feature type="region of interest" description="Disordered" evidence="1">
    <location>
        <begin position="245"/>
        <end position="268"/>
    </location>
</feature>
<name>A0A0N4ZMY7_PARTI</name>
<organism evidence="2 3">
    <name type="scientific">Parastrongyloides trichosuri</name>
    <name type="common">Possum-specific nematode worm</name>
    <dbReference type="NCBI Taxonomy" id="131310"/>
    <lineage>
        <taxon>Eukaryota</taxon>
        <taxon>Metazoa</taxon>
        <taxon>Ecdysozoa</taxon>
        <taxon>Nematoda</taxon>
        <taxon>Chromadorea</taxon>
        <taxon>Rhabditida</taxon>
        <taxon>Tylenchina</taxon>
        <taxon>Panagrolaimomorpha</taxon>
        <taxon>Strongyloidoidea</taxon>
        <taxon>Strongyloididae</taxon>
        <taxon>Parastrongyloides</taxon>
    </lineage>
</organism>
<feature type="compositionally biased region" description="Basic residues" evidence="1">
    <location>
        <begin position="46"/>
        <end position="56"/>
    </location>
</feature>